<gene>
    <name evidence="7" type="ORF">SAMN05216258_111141</name>
</gene>
<feature type="transmembrane region" description="Helical" evidence="6">
    <location>
        <begin position="45"/>
        <end position="66"/>
    </location>
</feature>
<dbReference type="STRING" id="1114924.SAMN05216258_111141"/>
<sequence length="381" mass="36553">MSPALRIGATGFALIAVCYGFARFAFGLFLPGIDAELGLGPSLGGAISGGAFGGYCLSIVVSAALTERLGGRAVGVGAALVAAIGMAGIALAPSAGLLAAAVIVAGTSAGLASPPMAAAVAAAVRRERRDLVNTAINAGAGAGVALCGPAALLFAGQWRLGFGAFAVVALALAAAAAAALPGSVAGEGGRARFRPPLTGAAARLVGAALLMGAASTAVWSFGGQLVAQRLGWEAAGTGLLWTCLGAGGLAGAWAGSLIGRFGLDRLHRTALWAMAAGVIAVGWGTAAAAVLLGAAAFGAAYVTLTGVYLVWGARAAPERPATGLTVGFLAIAVGQTAGAPVFGLAMETFGPQAAAAGFAALALLAGLPRSRRAGLAAPAGS</sequence>
<dbReference type="Proteomes" id="UP000199377">
    <property type="component" value="Unassembled WGS sequence"/>
</dbReference>
<feature type="transmembrane region" description="Helical" evidence="6">
    <location>
        <begin position="323"/>
        <end position="343"/>
    </location>
</feature>
<dbReference type="GO" id="GO:0022857">
    <property type="term" value="F:transmembrane transporter activity"/>
    <property type="evidence" value="ECO:0007669"/>
    <property type="project" value="InterPro"/>
</dbReference>
<evidence type="ECO:0000256" key="1">
    <source>
        <dbReference type="ARBA" id="ARBA00004651"/>
    </source>
</evidence>
<feature type="transmembrane region" description="Helical" evidence="6">
    <location>
        <begin position="98"/>
        <end position="124"/>
    </location>
</feature>
<organism evidence="7 8">
    <name type="scientific">Albimonas pacifica</name>
    <dbReference type="NCBI Taxonomy" id="1114924"/>
    <lineage>
        <taxon>Bacteria</taxon>
        <taxon>Pseudomonadati</taxon>
        <taxon>Pseudomonadota</taxon>
        <taxon>Alphaproteobacteria</taxon>
        <taxon>Rhodobacterales</taxon>
        <taxon>Paracoccaceae</taxon>
        <taxon>Albimonas</taxon>
    </lineage>
</organism>
<evidence type="ECO:0000256" key="5">
    <source>
        <dbReference type="ARBA" id="ARBA00023136"/>
    </source>
</evidence>
<keyword evidence="3 6" id="KW-0812">Transmembrane</keyword>
<evidence type="ECO:0000256" key="4">
    <source>
        <dbReference type="ARBA" id="ARBA00022989"/>
    </source>
</evidence>
<dbReference type="AlphaFoldDB" id="A0A1I3MJY2"/>
<feature type="transmembrane region" description="Helical" evidence="6">
    <location>
        <begin position="73"/>
        <end position="92"/>
    </location>
</feature>
<comment type="subcellular location">
    <subcellularLocation>
        <location evidence="1">Cell membrane</location>
        <topology evidence="1">Multi-pass membrane protein</topology>
    </subcellularLocation>
</comment>
<evidence type="ECO:0000256" key="3">
    <source>
        <dbReference type="ARBA" id="ARBA00022692"/>
    </source>
</evidence>
<name>A0A1I3MJY2_9RHOB</name>
<dbReference type="Pfam" id="PF07690">
    <property type="entry name" value="MFS_1"/>
    <property type="match status" value="1"/>
</dbReference>
<evidence type="ECO:0000256" key="6">
    <source>
        <dbReference type="SAM" id="Phobius"/>
    </source>
</evidence>
<keyword evidence="2" id="KW-1003">Cell membrane</keyword>
<dbReference type="GO" id="GO:0005886">
    <property type="term" value="C:plasma membrane"/>
    <property type="evidence" value="ECO:0007669"/>
    <property type="project" value="UniProtKB-SubCell"/>
</dbReference>
<evidence type="ECO:0000256" key="2">
    <source>
        <dbReference type="ARBA" id="ARBA00022475"/>
    </source>
</evidence>
<evidence type="ECO:0000313" key="8">
    <source>
        <dbReference type="Proteomes" id="UP000199377"/>
    </source>
</evidence>
<feature type="transmembrane region" description="Helical" evidence="6">
    <location>
        <begin position="131"/>
        <end position="154"/>
    </location>
</feature>
<dbReference type="OrthoDB" id="2957247at2"/>
<proteinExistence type="predicted"/>
<dbReference type="PANTHER" id="PTHR43124:SF10">
    <property type="entry name" value="PURINE EFFLUX PUMP PBUE"/>
    <property type="match status" value="1"/>
</dbReference>
<feature type="transmembrane region" description="Helical" evidence="6">
    <location>
        <begin position="200"/>
        <end position="219"/>
    </location>
</feature>
<dbReference type="InterPro" id="IPR036259">
    <property type="entry name" value="MFS_trans_sf"/>
</dbReference>
<dbReference type="PANTHER" id="PTHR43124">
    <property type="entry name" value="PURINE EFFLUX PUMP PBUE"/>
    <property type="match status" value="1"/>
</dbReference>
<dbReference type="EMBL" id="FOQH01000011">
    <property type="protein sequence ID" value="SFI97327.1"/>
    <property type="molecule type" value="Genomic_DNA"/>
</dbReference>
<dbReference type="InterPro" id="IPR011701">
    <property type="entry name" value="MFS"/>
</dbReference>
<feature type="transmembrane region" description="Helical" evidence="6">
    <location>
        <begin position="160"/>
        <end position="180"/>
    </location>
</feature>
<feature type="transmembrane region" description="Helical" evidence="6">
    <location>
        <begin position="239"/>
        <end position="258"/>
    </location>
</feature>
<dbReference type="Gene3D" id="1.20.1250.20">
    <property type="entry name" value="MFS general substrate transporter like domains"/>
    <property type="match status" value="1"/>
</dbReference>
<keyword evidence="4 6" id="KW-1133">Transmembrane helix</keyword>
<keyword evidence="5 6" id="KW-0472">Membrane</keyword>
<feature type="transmembrane region" description="Helical" evidence="6">
    <location>
        <begin position="349"/>
        <end position="367"/>
    </location>
</feature>
<protein>
    <submittedName>
        <fullName evidence="7">Predicted arabinose efflux permease, MFS family</fullName>
    </submittedName>
</protein>
<evidence type="ECO:0000313" key="7">
    <source>
        <dbReference type="EMBL" id="SFI97327.1"/>
    </source>
</evidence>
<feature type="transmembrane region" description="Helical" evidence="6">
    <location>
        <begin position="270"/>
        <end position="286"/>
    </location>
</feature>
<dbReference type="InterPro" id="IPR050189">
    <property type="entry name" value="MFS_Efflux_Transporters"/>
</dbReference>
<keyword evidence="8" id="KW-1185">Reference proteome</keyword>
<feature type="transmembrane region" description="Helical" evidence="6">
    <location>
        <begin position="12"/>
        <end position="33"/>
    </location>
</feature>
<accession>A0A1I3MJY2</accession>
<dbReference type="RefSeq" id="WP_092864157.1">
    <property type="nucleotide sequence ID" value="NZ_FOQH01000011.1"/>
</dbReference>
<feature type="transmembrane region" description="Helical" evidence="6">
    <location>
        <begin position="292"/>
        <end position="311"/>
    </location>
</feature>
<dbReference type="SUPFAM" id="SSF103473">
    <property type="entry name" value="MFS general substrate transporter"/>
    <property type="match status" value="1"/>
</dbReference>
<reference evidence="7 8" key="1">
    <citation type="submission" date="2016-10" db="EMBL/GenBank/DDBJ databases">
        <authorList>
            <person name="de Groot N.N."/>
        </authorList>
    </citation>
    <scope>NUCLEOTIDE SEQUENCE [LARGE SCALE GENOMIC DNA]</scope>
    <source>
        <strain evidence="7 8">CGMCC 1.11030</strain>
    </source>
</reference>